<evidence type="ECO:0000313" key="8">
    <source>
        <dbReference type="EMBL" id="MCM1986591.1"/>
    </source>
</evidence>
<evidence type="ECO:0000256" key="1">
    <source>
        <dbReference type="ARBA" id="ARBA00000971"/>
    </source>
</evidence>
<evidence type="ECO:0000256" key="5">
    <source>
        <dbReference type="PROSITE-ProRule" id="PRU00277"/>
    </source>
</evidence>
<dbReference type="InterPro" id="IPR001179">
    <property type="entry name" value="PPIase_FKBP_dom"/>
</dbReference>
<evidence type="ECO:0000256" key="4">
    <source>
        <dbReference type="ARBA" id="ARBA00023235"/>
    </source>
</evidence>
<dbReference type="InterPro" id="IPR054016">
    <property type="entry name" value="FKBP26_IF"/>
</dbReference>
<dbReference type="EC" id="5.2.1.8" evidence="6"/>
<dbReference type="GO" id="GO:0003755">
    <property type="term" value="F:peptidyl-prolyl cis-trans isomerase activity"/>
    <property type="evidence" value="ECO:0007669"/>
    <property type="project" value="UniProtKB-UniRule"/>
</dbReference>
<comment type="caution">
    <text evidence="8">The sequence shown here is derived from an EMBL/GenBank/DDBJ whole genome shotgun (WGS) entry which is preliminary data.</text>
</comment>
<reference evidence="8" key="1">
    <citation type="journal article" date="2021" name="mSystems">
        <title>Bacteria and Archaea Synergistically Convert Glycine Betaine to Biogenic Methane in the Formosa Cold Seep of the South China Sea.</title>
        <authorList>
            <person name="Li L."/>
            <person name="Zhang W."/>
            <person name="Zhang S."/>
            <person name="Song L."/>
            <person name="Sun Q."/>
            <person name="Zhang H."/>
            <person name="Xiang H."/>
            <person name="Dong X."/>
        </authorList>
    </citation>
    <scope>NUCLEOTIDE SEQUENCE</scope>
    <source>
        <strain evidence="8">LLY</strain>
    </source>
</reference>
<dbReference type="Gene3D" id="3.10.50.40">
    <property type="match status" value="1"/>
</dbReference>
<dbReference type="PANTHER" id="PTHR47861">
    <property type="entry name" value="FKBP-TYPE PEPTIDYL-PROLYL CIS-TRANS ISOMERASE SLYD"/>
    <property type="match status" value="1"/>
</dbReference>
<evidence type="ECO:0000313" key="9">
    <source>
        <dbReference type="Proteomes" id="UP001056766"/>
    </source>
</evidence>
<evidence type="ECO:0000256" key="2">
    <source>
        <dbReference type="ARBA" id="ARBA00006577"/>
    </source>
</evidence>
<keyword evidence="9" id="KW-1185">Reference proteome</keyword>
<accession>A0A9E5DB11</accession>
<dbReference type="Gene3D" id="3.30.70.2210">
    <property type="match status" value="1"/>
</dbReference>
<dbReference type="InterPro" id="IPR048261">
    <property type="entry name" value="SlpA/SlyD-like_ins_sf"/>
</dbReference>
<keyword evidence="3 5" id="KW-0697">Rotamase</keyword>
<organism evidence="8 9">
    <name type="scientific">Methanococcoides seepicolus</name>
    <dbReference type="NCBI Taxonomy" id="2828780"/>
    <lineage>
        <taxon>Archaea</taxon>
        <taxon>Methanobacteriati</taxon>
        <taxon>Methanobacteriota</taxon>
        <taxon>Stenosarchaea group</taxon>
        <taxon>Methanomicrobia</taxon>
        <taxon>Methanosarcinales</taxon>
        <taxon>Methanosarcinaceae</taxon>
        <taxon>Methanococcoides</taxon>
    </lineage>
</organism>
<feature type="domain" description="PPIase FKBP-type" evidence="7">
    <location>
        <begin position="9"/>
        <end position="98"/>
    </location>
</feature>
<dbReference type="PANTHER" id="PTHR47861:SF2">
    <property type="entry name" value="LONG-TYPE PEPTIDYL-PROLYL CIS-TRANS ISOMERASE"/>
    <property type="match status" value="1"/>
</dbReference>
<dbReference type="Pfam" id="PF00254">
    <property type="entry name" value="FKBP_C"/>
    <property type="match status" value="1"/>
</dbReference>
<name>A0A9E5DB11_9EURY</name>
<dbReference type="InterPro" id="IPR040825">
    <property type="entry name" value="FKBP26_C"/>
</dbReference>
<dbReference type="SUPFAM" id="SSF54534">
    <property type="entry name" value="FKBP-like"/>
    <property type="match status" value="1"/>
</dbReference>
<protein>
    <recommendedName>
        <fullName evidence="6">Peptidyl-prolyl cis-trans isomerase</fullName>
        <ecNumber evidence="6">5.2.1.8</ecNumber>
    </recommendedName>
</protein>
<sequence>MIILAIEKGDIIKVSYTGKFGEDQIFDTTDEELAKTNEIYNPRGMYGGDVVIVGAGHTIAGLDEDFAGKEVGYSGTVIVTPEKGFGDHDPKLVENISLTKFKDHKAYPGMNVELDNKRGTVVKVIGRRVRVDFNHPLAGKDINYEYSIDEKIEEPIEKVKGLLALYTGVPDLEVAIEDNKVSIEVPAMLSFNQRWLMAKGRVASELIEHLGLEKVSYVESYPVQMPEPVVETATEEEVTESEE</sequence>
<dbReference type="Pfam" id="PF18046">
    <property type="entry name" value="FKBP26_C"/>
    <property type="match status" value="1"/>
</dbReference>
<proteinExistence type="inferred from homology"/>
<dbReference type="PROSITE" id="PS50059">
    <property type="entry name" value="FKBP_PPIASE"/>
    <property type="match status" value="1"/>
</dbReference>
<comment type="similarity">
    <text evidence="2 6">Belongs to the FKBP-type PPIase family.</text>
</comment>
<dbReference type="Pfam" id="PF22199">
    <property type="entry name" value="FKBP26_IF"/>
    <property type="match status" value="1"/>
</dbReference>
<dbReference type="Proteomes" id="UP001056766">
    <property type="component" value="Unassembled WGS sequence"/>
</dbReference>
<reference evidence="8" key="2">
    <citation type="submission" date="2021-04" db="EMBL/GenBank/DDBJ databases">
        <authorList>
            <person name="Dong X."/>
        </authorList>
    </citation>
    <scope>NUCLEOTIDE SEQUENCE</scope>
    <source>
        <strain evidence="8">LLY</strain>
    </source>
</reference>
<evidence type="ECO:0000256" key="6">
    <source>
        <dbReference type="RuleBase" id="RU003915"/>
    </source>
</evidence>
<keyword evidence="4 5" id="KW-0413">Isomerase</keyword>
<dbReference type="EMBL" id="JAGSOI010000019">
    <property type="protein sequence ID" value="MCM1986591.1"/>
    <property type="molecule type" value="Genomic_DNA"/>
</dbReference>
<dbReference type="AlphaFoldDB" id="A0A9E5DB11"/>
<evidence type="ECO:0000259" key="7">
    <source>
        <dbReference type="PROSITE" id="PS50059"/>
    </source>
</evidence>
<comment type="catalytic activity">
    <reaction evidence="1 5 6">
        <text>[protein]-peptidylproline (omega=180) = [protein]-peptidylproline (omega=0)</text>
        <dbReference type="Rhea" id="RHEA:16237"/>
        <dbReference type="Rhea" id="RHEA-COMP:10747"/>
        <dbReference type="Rhea" id="RHEA-COMP:10748"/>
        <dbReference type="ChEBI" id="CHEBI:83833"/>
        <dbReference type="ChEBI" id="CHEBI:83834"/>
        <dbReference type="EC" id="5.2.1.8"/>
    </reaction>
</comment>
<dbReference type="InterPro" id="IPR046357">
    <property type="entry name" value="PPIase_dom_sf"/>
</dbReference>
<evidence type="ECO:0000256" key="3">
    <source>
        <dbReference type="ARBA" id="ARBA00023110"/>
    </source>
</evidence>
<gene>
    <name evidence="8" type="ORF">KDK67_06195</name>
</gene>
<dbReference type="Gene3D" id="2.40.10.330">
    <property type="match status" value="1"/>
</dbReference>